<proteinExistence type="predicted"/>
<protein>
    <submittedName>
        <fullName evidence="7">Amino acid permease</fullName>
    </submittedName>
</protein>
<gene>
    <name evidence="7" type="ORF">NCTC10186_00735</name>
</gene>
<reference evidence="7 8" key="1">
    <citation type="submission" date="2019-01" db="EMBL/GenBank/DDBJ databases">
        <authorList>
            <consortium name="Pathogen Informatics"/>
        </authorList>
    </citation>
    <scope>NUCLEOTIDE SEQUENCE [LARGE SCALE GENOMIC DNA]</scope>
    <source>
        <strain evidence="7 8">NCTC10186</strain>
        <plasmid evidence="8">2</plasmid>
    </source>
</reference>
<dbReference type="PANTHER" id="PTHR42770:SF7">
    <property type="entry name" value="MEMBRANE PROTEIN"/>
    <property type="match status" value="1"/>
</dbReference>
<dbReference type="OrthoDB" id="384581at2"/>
<geneLocation type="plasmid" evidence="7 8">
    <name>2</name>
</geneLocation>
<name>A0A449B0C2_9BACT</name>
<organism evidence="7 8">
    <name type="scientific">Mycoplasmopsis gallopavonis</name>
    <dbReference type="NCBI Taxonomy" id="76629"/>
    <lineage>
        <taxon>Bacteria</taxon>
        <taxon>Bacillati</taxon>
        <taxon>Mycoplasmatota</taxon>
        <taxon>Mycoplasmoidales</taxon>
        <taxon>Metamycoplasmataceae</taxon>
        <taxon>Mycoplasmopsis</taxon>
    </lineage>
</organism>
<keyword evidence="5 6" id="KW-0472">Membrane</keyword>
<keyword evidence="4 6" id="KW-1133">Transmembrane helix</keyword>
<feature type="transmembrane region" description="Helical" evidence="6">
    <location>
        <begin position="389"/>
        <end position="407"/>
    </location>
</feature>
<feature type="transmembrane region" description="Helical" evidence="6">
    <location>
        <begin position="354"/>
        <end position="377"/>
    </location>
</feature>
<evidence type="ECO:0000256" key="3">
    <source>
        <dbReference type="ARBA" id="ARBA00022692"/>
    </source>
</evidence>
<sequence>MKKQKVRKIGFFASLAISVSSVIGIGIFFKNISIFKNQVIASASNPPISQFSIYSFLLVWILGGLISLLTAYCFIQVGKSHNSKSGLAGWIRHFSSPIQGNIAKVAHAIFYYGILCSILPILSTEMIFQAVATIRGISVEQIPFIYVVLTGIFVYLAILAINFLALNVMVAIQKFSFFFKIVPLAIAIIIAFVGSATNPTINTTTPNLGTEYVPSTHGFNWSGLFLSLPIVLFAFDSFLSIGNLASDMAKPKQIPLVSVLTIVIAAVIYFLISLGVGLTGYPNVVQIFSIIVKNKPNLVKGLQIAIYLLLGVSGYFVCNSISLATLRSHQALVEEKQILGYQWLHKLNLKKSGLGGLVLQLIFYFGFILIVGLISIFTKQDSILDALTNLPVTIFFLVYAYAIFLAWKDSIKQQKEASTIFKIVAPITILLIAFIMGFDLFYKNLYLLIQKQPSNSGVFYPYPNWTYFIEGIIFWTVLAIFIIFLVLNYFIVRKNHKKEQWQDFNSLAFGNFLANNNHTN</sequence>
<evidence type="ECO:0000256" key="4">
    <source>
        <dbReference type="ARBA" id="ARBA00022989"/>
    </source>
</evidence>
<feature type="transmembrane region" description="Helical" evidence="6">
    <location>
        <begin position="53"/>
        <end position="75"/>
    </location>
</feature>
<evidence type="ECO:0000256" key="6">
    <source>
        <dbReference type="SAM" id="Phobius"/>
    </source>
</evidence>
<dbReference type="Gene3D" id="1.20.1740.10">
    <property type="entry name" value="Amino acid/polyamine transporter I"/>
    <property type="match status" value="1"/>
</dbReference>
<dbReference type="PANTHER" id="PTHR42770">
    <property type="entry name" value="AMINO ACID TRANSPORTER-RELATED"/>
    <property type="match status" value="1"/>
</dbReference>
<keyword evidence="8" id="KW-1185">Reference proteome</keyword>
<dbReference type="Proteomes" id="UP000289862">
    <property type="component" value="Plasmid 2"/>
</dbReference>
<keyword evidence="7" id="KW-0614">Plasmid</keyword>
<dbReference type="RefSeq" id="WP_119572108.1">
    <property type="nucleotide sequence ID" value="NZ_LR215032.1"/>
</dbReference>
<dbReference type="KEGG" id="mgal:NCTC10186_00735"/>
<dbReference type="InterPro" id="IPR050367">
    <property type="entry name" value="APC_superfamily"/>
</dbReference>
<evidence type="ECO:0000256" key="1">
    <source>
        <dbReference type="ARBA" id="ARBA00004651"/>
    </source>
</evidence>
<feature type="transmembrane region" description="Helical" evidence="6">
    <location>
        <begin position="109"/>
        <end position="132"/>
    </location>
</feature>
<feature type="transmembrane region" description="Helical" evidence="6">
    <location>
        <begin position="221"/>
        <end position="242"/>
    </location>
</feature>
<evidence type="ECO:0000313" key="7">
    <source>
        <dbReference type="EMBL" id="VEU73241.1"/>
    </source>
</evidence>
<dbReference type="GO" id="GO:0005886">
    <property type="term" value="C:plasma membrane"/>
    <property type="evidence" value="ECO:0007669"/>
    <property type="project" value="UniProtKB-SubCell"/>
</dbReference>
<feature type="transmembrane region" description="Helical" evidence="6">
    <location>
        <begin position="419"/>
        <end position="438"/>
    </location>
</feature>
<feature type="transmembrane region" description="Helical" evidence="6">
    <location>
        <begin position="12"/>
        <end position="33"/>
    </location>
</feature>
<feature type="transmembrane region" description="Helical" evidence="6">
    <location>
        <begin position="254"/>
        <end position="272"/>
    </location>
</feature>
<comment type="subcellular location">
    <subcellularLocation>
        <location evidence="1">Cell membrane</location>
        <topology evidence="1">Multi-pass membrane protein</topology>
    </subcellularLocation>
</comment>
<dbReference type="GO" id="GO:0022857">
    <property type="term" value="F:transmembrane transporter activity"/>
    <property type="evidence" value="ECO:0007669"/>
    <property type="project" value="InterPro"/>
</dbReference>
<keyword evidence="3 6" id="KW-0812">Transmembrane</keyword>
<feature type="transmembrane region" description="Helical" evidence="6">
    <location>
        <begin position="144"/>
        <end position="165"/>
    </location>
</feature>
<dbReference type="EMBL" id="LR215032">
    <property type="protein sequence ID" value="VEU73241.1"/>
    <property type="molecule type" value="Genomic_DNA"/>
</dbReference>
<feature type="transmembrane region" description="Helical" evidence="6">
    <location>
        <begin position="304"/>
        <end position="326"/>
    </location>
</feature>
<dbReference type="Pfam" id="PF13520">
    <property type="entry name" value="AA_permease_2"/>
    <property type="match status" value="1"/>
</dbReference>
<evidence type="ECO:0000256" key="2">
    <source>
        <dbReference type="ARBA" id="ARBA00022475"/>
    </source>
</evidence>
<feature type="transmembrane region" description="Helical" evidence="6">
    <location>
        <begin position="472"/>
        <end position="492"/>
    </location>
</feature>
<accession>A0A449B0C2</accession>
<keyword evidence="2" id="KW-1003">Cell membrane</keyword>
<dbReference type="PIRSF" id="PIRSF006060">
    <property type="entry name" value="AA_transporter"/>
    <property type="match status" value="1"/>
</dbReference>
<evidence type="ECO:0000313" key="8">
    <source>
        <dbReference type="Proteomes" id="UP000289862"/>
    </source>
</evidence>
<dbReference type="InterPro" id="IPR002293">
    <property type="entry name" value="AA/rel_permease1"/>
</dbReference>
<dbReference type="AlphaFoldDB" id="A0A449B0C2"/>
<evidence type="ECO:0000256" key="5">
    <source>
        <dbReference type="ARBA" id="ARBA00023136"/>
    </source>
</evidence>
<feature type="transmembrane region" description="Helical" evidence="6">
    <location>
        <begin position="177"/>
        <end position="201"/>
    </location>
</feature>